<accession>X1FMB6</accession>
<name>X1FMB6_9ZZZZ</name>
<gene>
    <name evidence="1" type="ORF">S03H2_19584</name>
</gene>
<protein>
    <submittedName>
        <fullName evidence="1">Uncharacterized protein</fullName>
    </submittedName>
</protein>
<sequence length="91" mass="10663">MKTKEEIEQQITNLKGVRPKVRPHSDFGDDHLAALDAQVRVLEEDMESEDIWFTWPEGEYAMNIREAADEARNWLDGESEFDDLTKDWPLI</sequence>
<evidence type="ECO:0000313" key="1">
    <source>
        <dbReference type="EMBL" id="GAH46107.1"/>
    </source>
</evidence>
<reference evidence="1" key="1">
    <citation type="journal article" date="2014" name="Front. Microbiol.">
        <title>High frequency of phylogenetically diverse reductive dehalogenase-homologous genes in deep subseafloor sedimentary metagenomes.</title>
        <authorList>
            <person name="Kawai M."/>
            <person name="Futagami T."/>
            <person name="Toyoda A."/>
            <person name="Takaki Y."/>
            <person name="Nishi S."/>
            <person name="Hori S."/>
            <person name="Arai W."/>
            <person name="Tsubouchi T."/>
            <person name="Morono Y."/>
            <person name="Uchiyama I."/>
            <person name="Ito T."/>
            <person name="Fujiyama A."/>
            <person name="Inagaki F."/>
            <person name="Takami H."/>
        </authorList>
    </citation>
    <scope>NUCLEOTIDE SEQUENCE</scope>
    <source>
        <strain evidence="1">Expedition CK06-06</strain>
    </source>
</reference>
<comment type="caution">
    <text evidence="1">The sequence shown here is derived from an EMBL/GenBank/DDBJ whole genome shotgun (WGS) entry which is preliminary data.</text>
</comment>
<dbReference type="EMBL" id="BARU01010240">
    <property type="protein sequence ID" value="GAH46107.1"/>
    <property type="molecule type" value="Genomic_DNA"/>
</dbReference>
<proteinExistence type="predicted"/>
<dbReference type="AlphaFoldDB" id="X1FMB6"/>
<organism evidence="1">
    <name type="scientific">marine sediment metagenome</name>
    <dbReference type="NCBI Taxonomy" id="412755"/>
    <lineage>
        <taxon>unclassified sequences</taxon>
        <taxon>metagenomes</taxon>
        <taxon>ecological metagenomes</taxon>
    </lineage>
</organism>